<accession>A0A6A5E577</accession>
<evidence type="ECO:0000313" key="2">
    <source>
        <dbReference type="EMBL" id="KAF1373359.1"/>
    </source>
</evidence>
<sequence length="92" mass="9979">MSDLEEEEDGAESVVSGCQSMKSDRSRGEPPDFSKEPGPSDTKLTSDQKMSDLEEEEDGAESVVSCCQSMKSDWSIGEPLNFSTKHGPSDTK</sequence>
<feature type="compositionally biased region" description="Basic and acidic residues" evidence="1">
    <location>
        <begin position="22"/>
        <end position="35"/>
    </location>
</feature>
<name>A0A6A5E577_PERFL</name>
<feature type="region of interest" description="Disordered" evidence="1">
    <location>
        <begin position="1"/>
        <end position="66"/>
    </location>
</feature>
<protein>
    <submittedName>
        <fullName evidence="2">Uncharacterized protein</fullName>
    </submittedName>
</protein>
<comment type="caution">
    <text evidence="2">The sequence shown here is derived from an EMBL/GenBank/DDBJ whole genome shotgun (WGS) entry which is preliminary data.</text>
</comment>
<gene>
    <name evidence="2" type="ORF">PFLUV_G00259740</name>
</gene>
<proteinExistence type="predicted"/>
<organism evidence="2 3">
    <name type="scientific">Perca fluviatilis</name>
    <name type="common">European perch</name>
    <dbReference type="NCBI Taxonomy" id="8168"/>
    <lineage>
        <taxon>Eukaryota</taxon>
        <taxon>Metazoa</taxon>
        <taxon>Chordata</taxon>
        <taxon>Craniata</taxon>
        <taxon>Vertebrata</taxon>
        <taxon>Euteleostomi</taxon>
        <taxon>Actinopterygii</taxon>
        <taxon>Neopterygii</taxon>
        <taxon>Teleostei</taxon>
        <taxon>Neoteleostei</taxon>
        <taxon>Acanthomorphata</taxon>
        <taxon>Eupercaria</taxon>
        <taxon>Perciformes</taxon>
        <taxon>Percoidei</taxon>
        <taxon>Percidae</taxon>
        <taxon>Percinae</taxon>
        <taxon>Perca</taxon>
    </lineage>
</organism>
<reference evidence="2 3" key="1">
    <citation type="submission" date="2019-06" db="EMBL/GenBank/DDBJ databases">
        <title>A chromosome-scale genome assembly of the European perch, Perca fluviatilis.</title>
        <authorList>
            <person name="Roques C."/>
            <person name="Zahm M."/>
            <person name="Cabau C."/>
            <person name="Klopp C."/>
            <person name="Bouchez O."/>
            <person name="Donnadieu C."/>
            <person name="Kuhl H."/>
            <person name="Gislard M."/>
            <person name="Guendouz S."/>
            <person name="Journot L."/>
            <person name="Haffray P."/>
            <person name="Bestin A."/>
            <person name="Morvezen R."/>
            <person name="Feron R."/>
            <person name="Wen M."/>
            <person name="Jouanno E."/>
            <person name="Herpin A."/>
            <person name="Schartl M."/>
            <person name="Postlethwait J."/>
            <person name="Schaerlinger B."/>
            <person name="Chardard D."/>
            <person name="Lecocq T."/>
            <person name="Poncet C."/>
            <person name="Jaffrelo L."/>
            <person name="Lampietro C."/>
            <person name="Guiguen Y."/>
        </authorList>
    </citation>
    <scope>NUCLEOTIDE SEQUENCE [LARGE SCALE GENOMIC DNA]</scope>
    <source>
        <tissue evidence="2">Blood</tissue>
    </source>
</reference>
<dbReference type="EMBL" id="VHII01000022">
    <property type="protein sequence ID" value="KAF1373359.1"/>
    <property type="molecule type" value="Genomic_DNA"/>
</dbReference>
<dbReference type="Proteomes" id="UP000465112">
    <property type="component" value="Chromosome 22"/>
</dbReference>
<dbReference type="AlphaFoldDB" id="A0A6A5E577"/>
<keyword evidence="3" id="KW-1185">Reference proteome</keyword>
<feature type="compositionally biased region" description="Acidic residues" evidence="1">
    <location>
        <begin position="1"/>
        <end position="11"/>
    </location>
</feature>
<evidence type="ECO:0000256" key="1">
    <source>
        <dbReference type="SAM" id="MobiDB-lite"/>
    </source>
</evidence>
<evidence type="ECO:0000313" key="3">
    <source>
        <dbReference type="Proteomes" id="UP000465112"/>
    </source>
</evidence>